<protein>
    <recommendedName>
        <fullName evidence="2">cutinase</fullName>
        <ecNumber evidence="2">3.1.1.74</ecNumber>
    </recommendedName>
</protein>
<feature type="chain" id="PRO_5025568646" description="cutinase" evidence="9">
    <location>
        <begin position="18"/>
        <end position="306"/>
    </location>
</feature>
<evidence type="ECO:0000256" key="2">
    <source>
        <dbReference type="ARBA" id="ARBA00013095"/>
    </source>
</evidence>
<comment type="similarity">
    <text evidence="1">Belongs to the cutinase family.</text>
</comment>
<evidence type="ECO:0000256" key="6">
    <source>
        <dbReference type="ARBA" id="ARBA00023157"/>
    </source>
</evidence>
<dbReference type="EC" id="3.1.1.74" evidence="2"/>
<evidence type="ECO:0000256" key="8">
    <source>
        <dbReference type="PIRSR" id="PIRSR611150-2"/>
    </source>
</evidence>
<evidence type="ECO:0000313" key="11">
    <source>
        <dbReference type="Proteomes" id="UP000800035"/>
    </source>
</evidence>
<dbReference type="InterPro" id="IPR011150">
    <property type="entry name" value="Cutinase_monf"/>
</dbReference>
<evidence type="ECO:0000256" key="9">
    <source>
        <dbReference type="SAM" id="SignalP"/>
    </source>
</evidence>
<feature type="disulfide bond" evidence="8">
    <location>
        <begin position="185"/>
        <end position="196"/>
    </location>
</feature>
<accession>A0A6A5TCY0</accession>
<dbReference type="PANTHER" id="PTHR48250:SF2">
    <property type="entry name" value="CUTINASE"/>
    <property type="match status" value="1"/>
</dbReference>
<dbReference type="Pfam" id="PF01083">
    <property type="entry name" value="Cutinase"/>
    <property type="match status" value="1"/>
</dbReference>
<dbReference type="InterPro" id="IPR000675">
    <property type="entry name" value="Cutinase/axe"/>
</dbReference>
<keyword evidence="3" id="KW-0719">Serine esterase</keyword>
<dbReference type="PANTHER" id="PTHR48250">
    <property type="entry name" value="CUTINASE 2-RELATED"/>
    <property type="match status" value="1"/>
</dbReference>
<dbReference type="OrthoDB" id="2975078at2759"/>
<keyword evidence="11" id="KW-1185">Reference proteome</keyword>
<gene>
    <name evidence="10" type="ORF">CC80DRAFT_484219</name>
</gene>
<keyword evidence="6 8" id="KW-1015">Disulfide bond</keyword>
<dbReference type="EMBL" id="ML977036">
    <property type="protein sequence ID" value="KAF1949522.1"/>
    <property type="molecule type" value="Genomic_DNA"/>
</dbReference>
<evidence type="ECO:0000256" key="5">
    <source>
        <dbReference type="ARBA" id="ARBA00022801"/>
    </source>
</evidence>
<dbReference type="GO" id="GO:0016052">
    <property type="term" value="P:carbohydrate catabolic process"/>
    <property type="evidence" value="ECO:0007669"/>
    <property type="project" value="TreeGrafter"/>
</dbReference>
<dbReference type="GO" id="GO:0050525">
    <property type="term" value="F:cutinase activity"/>
    <property type="evidence" value="ECO:0007669"/>
    <property type="project" value="UniProtKB-EC"/>
</dbReference>
<evidence type="ECO:0000256" key="3">
    <source>
        <dbReference type="ARBA" id="ARBA00022487"/>
    </source>
</evidence>
<comment type="catalytic activity">
    <reaction evidence="7">
        <text>cutin + H2O = cutin monomers.</text>
        <dbReference type="EC" id="3.1.1.74"/>
    </reaction>
</comment>
<name>A0A6A5TCY0_9PLEO</name>
<dbReference type="Proteomes" id="UP000800035">
    <property type="component" value="Unassembled WGS sequence"/>
</dbReference>
<dbReference type="SUPFAM" id="SSF53474">
    <property type="entry name" value="alpha/beta-Hydrolases"/>
    <property type="match status" value="1"/>
</dbReference>
<organism evidence="10 11">
    <name type="scientific">Byssothecium circinans</name>
    <dbReference type="NCBI Taxonomy" id="147558"/>
    <lineage>
        <taxon>Eukaryota</taxon>
        <taxon>Fungi</taxon>
        <taxon>Dikarya</taxon>
        <taxon>Ascomycota</taxon>
        <taxon>Pezizomycotina</taxon>
        <taxon>Dothideomycetes</taxon>
        <taxon>Pleosporomycetidae</taxon>
        <taxon>Pleosporales</taxon>
        <taxon>Massarineae</taxon>
        <taxon>Massarinaceae</taxon>
        <taxon>Byssothecium</taxon>
    </lineage>
</organism>
<evidence type="ECO:0000313" key="10">
    <source>
        <dbReference type="EMBL" id="KAF1949522.1"/>
    </source>
</evidence>
<reference evidence="10" key="1">
    <citation type="journal article" date="2020" name="Stud. Mycol.">
        <title>101 Dothideomycetes genomes: a test case for predicting lifestyles and emergence of pathogens.</title>
        <authorList>
            <person name="Haridas S."/>
            <person name="Albert R."/>
            <person name="Binder M."/>
            <person name="Bloem J."/>
            <person name="Labutti K."/>
            <person name="Salamov A."/>
            <person name="Andreopoulos B."/>
            <person name="Baker S."/>
            <person name="Barry K."/>
            <person name="Bills G."/>
            <person name="Bluhm B."/>
            <person name="Cannon C."/>
            <person name="Castanera R."/>
            <person name="Culley D."/>
            <person name="Daum C."/>
            <person name="Ezra D."/>
            <person name="Gonzalez J."/>
            <person name="Henrissat B."/>
            <person name="Kuo A."/>
            <person name="Liang C."/>
            <person name="Lipzen A."/>
            <person name="Lutzoni F."/>
            <person name="Magnuson J."/>
            <person name="Mondo S."/>
            <person name="Nolan M."/>
            <person name="Ohm R."/>
            <person name="Pangilinan J."/>
            <person name="Park H.-J."/>
            <person name="Ramirez L."/>
            <person name="Alfaro M."/>
            <person name="Sun H."/>
            <person name="Tritt A."/>
            <person name="Yoshinaga Y."/>
            <person name="Zwiers L.-H."/>
            <person name="Turgeon B."/>
            <person name="Goodwin S."/>
            <person name="Spatafora J."/>
            <person name="Crous P."/>
            <person name="Grigoriev I."/>
        </authorList>
    </citation>
    <scope>NUCLEOTIDE SEQUENCE</scope>
    <source>
        <strain evidence="10">CBS 675.92</strain>
    </source>
</reference>
<dbReference type="InterPro" id="IPR029058">
    <property type="entry name" value="AB_hydrolase_fold"/>
</dbReference>
<evidence type="ECO:0000256" key="1">
    <source>
        <dbReference type="ARBA" id="ARBA00007534"/>
    </source>
</evidence>
<proteinExistence type="inferred from homology"/>
<keyword evidence="5 10" id="KW-0378">Hydrolase</keyword>
<dbReference type="SMART" id="SM01110">
    <property type="entry name" value="Cutinase"/>
    <property type="match status" value="1"/>
</dbReference>
<feature type="disulfide bond" evidence="8">
    <location>
        <begin position="46"/>
        <end position="123"/>
    </location>
</feature>
<sequence length="306" mass="32528">MKSTVISSALLASLTIASPVDVPRGTPAKIDVYTEMDDITAGKSPCKGNAVIFARGTFDSGNVGVWVGPYLHAGLIEEDEDFAFNGVSEQDYPANLIDYAKDNGSENCGKSMAKAVEAYVKKCPTANVFLSGWSQGALCVHKGVKALAKSTAFGNVKGVATFGDEAALMPSVPAFPKDLPVEAYCNQDVAAPDVLCTDSLTSGFKLPTSISEFKDIVIDALVDLLKVAFTSDQRTQAVKLPFTLAYNFFGVTDYFTQDLKTGNLRRWMVLPPHFVYGSNGMAADAAKFFGKEAKKAKAAAASIRSG</sequence>
<evidence type="ECO:0000256" key="7">
    <source>
        <dbReference type="ARBA" id="ARBA00034045"/>
    </source>
</evidence>
<dbReference type="Gene3D" id="3.40.50.1820">
    <property type="entry name" value="alpha/beta hydrolase"/>
    <property type="match status" value="1"/>
</dbReference>
<dbReference type="AlphaFoldDB" id="A0A6A5TCY0"/>
<dbReference type="GO" id="GO:0005576">
    <property type="term" value="C:extracellular region"/>
    <property type="evidence" value="ECO:0007669"/>
    <property type="project" value="InterPro"/>
</dbReference>
<evidence type="ECO:0000256" key="4">
    <source>
        <dbReference type="ARBA" id="ARBA00022729"/>
    </source>
</evidence>
<feature type="signal peptide" evidence="9">
    <location>
        <begin position="1"/>
        <end position="17"/>
    </location>
</feature>
<keyword evidence="4 9" id="KW-0732">Signal</keyword>